<dbReference type="InterPro" id="IPR001763">
    <property type="entry name" value="Rhodanese-like_dom"/>
</dbReference>
<evidence type="ECO:0000259" key="6">
    <source>
        <dbReference type="PROSITE" id="PS50235"/>
    </source>
</evidence>
<feature type="compositionally biased region" description="Low complexity" evidence="4">
    <location>
        <begin position="426"/>
        <end position="440"/>
    </location>
</feature>
<reference evidence="7 8" key="1">
    <citation type="submission" date="2024-11" db="EMBL/GenBank/DDBJ databases">
        <title>Adaptive evolution of stress response genes in parasites aligns with host niche diversity.</title>
        <authorList>
            <person name="Hahn C."/>
            <person name="Resl P."/>
        </authorList>
    </citation>
    <scope>NUCLEOTIDE SEQUENCE [LARGE SCALE GENOMIC DNA]</scope>
    <source>
        <strain evidence="7">EGGRZ-B1_66</strain>
        <tissue evidence="7">Body</tissue>
    </source>
</reference>
<dbReference type="InterPro" id="IPR028889">
    <property type="entry name" value="USP"/>
</dbReference>
<dbReference type="SUPFAM" id="SSF140856">
    <property type="entry name" value="USP8 N-terminal domain-like"/>
    <property type="match status" value="1"/>
</dbReference>
<feature type="domain" description="USP" evidence="6">
    <location>
        <begin position="470"/>
        <end position="496"/>
    </location>
</feature>
<feature type="region of interest" description="Disordered" evidence="4">
    <location>
        <begin position="333"/>
        <end position="445"/>
    </location>
</feature>
<dbReference type="Proteomes" id="UP001626550">
    <property type="component" value="Unassembled WGS sequence"/>
</dbReference>
<dbReference type="Gene3D" id="3.40.250.10">
    <property type="entry name" value="Rhodanese-like domain"/>
    <property type="match status" value="1"/>
</dbReference>
<organism evidence="7 8">
    <name type="scientific">Cichlidogyrus casuarinus</name>
    <dbReference type="NCBI Taxonomy" id="1844966"/>
    <lineage>
        <taxon>Eukaryota</taxon>
        <taxon>Metazoa</taxon>
        <taxon>Spiralia</taxon>
        <taxon>Lophotrochozoa</taxon>
        <taxon>Platyhelminthes</taxon>
        <taxon>Monogenea</taxon>
        <taxon>Monopisthocotylea</taxon>
        <taxon>Dactylogyridea</taxon>
        <taxon>Ancyrocephalidae</taxon>
        <taxon>Cichlidogyrus</taxon>
    </lineage>
</organism>
<dbReference type="Gene3D" id="3.90.70.10">
    <property type="entry name" value="Cysteine proteinases"/>
    <property type="match status" value="1"/>
</dbReference>
<dbReference type="PROSITE" id="PS50235">
    <property type="entry name" value="USP_3"/>
    <property type="match status" value="1"/>
</dbReference>
<dbReference type="GO" id="GO:0004843">
    <property type="term" value="F:cysteine-type deubiquitinase activity"/>
    <property type="evidence" value="ECO:0007669"/>
    <property type="project" value="UniProtKB-EC"/>
</dbReference>
<comment type="catalytic activity">
    <reaction evidence="1">
        <text>Thiol-dependent hydrolysis of ester, thioester, amide, peptide and isopeptide bonds formed by the C-terminal Gly of ubiquitin (a 76-residue protein attached to proteins as an intracellular targeting signal).</text>
        <dbReference type="EC" id="3.4.19.12"/>
    </reaction>
</comment>
<evidence type="ECO:0000256" key="1">
    <source>
        <dbReference type="ARBA" id="ARBA00000707"/>
    </source>
</evidence>
<evidence type="ECO:0000313" key="7">
    <source>
        <dbReference type="EMBL" id="KAL3312669.1"/>
    </source>
</evidence>
<dbReference type="PROSITE" id="PS00972">
    <property type="entry name" value="USP_1"/>
    <property type="match status" value="1"/>
</dbReference>
<keyword evidence="7" id="KW-0378">Hydrolase</keyword>
<feature type="compositionally biased region" description="Basic and acidic residues" evidence="4">
    <location>
        <begin position="342"/>
        <end position="360"/>
    </location>
</feature>
<feature type="domain" description="Rhodanese" evidence="5">
    <location>
        <begin position="142"/>
        <end position="177"/>
    </location>
</feature>
<dbReference type="EC" id="3.4.19.12" evidence="3"/>
<dbReference type="InterPro" id="IPR018200">
    <property type="entry name" value="USP_CS"/>
</dbReference>
<dbReference type="EMBL" id="JBJKFK010001604">
    <property type="protein sequence ID" value="KAL3312669.1"/>
    <property type="molecule type" value="Genomic_DNA"/>
</dbReference>
<dbReference type="InterPro" id="IPR015063">
    <property type="entry name" value="USP8_dimer"/>
</dbReference>
<comment type="similarity">
    <text evidence="2">Belongs to the peptidase C19 family.</text>
</comment>
<dbReference type="SUPFAM" id="SSF52821">
    <property type="entry name" value="Rhodanese/Cell cycle control phosphatase"/>
    <property type="match status" value="1"/>
</dbReference>
<name>A0ABD2PZH1_9PLAT</name>
<dbReference type="InterPro" id="IPR036873">
    <property type="entry name" value="Rhodanese-like_dom_sf"/>
</dbReference>
<dbReference type="Pfam" id="PF00443">
    <property type="entry name" value="UCH"/>
    <property type="match status" value="1"/>
</dbReference>
<keyword evidence="8" id="KW-1185">Reference proteome</keyword>
<dbReference type="Gene3D" id="1.20.58.80">
    <property type="entry name" value="Phosphotransferase system, lactose/cellobiose-type IIA subunit"/>
    <property type="match status" value="1"/>
</dbReference>
<dbReference type="InterPro" id="IPR001394">
    <property type="entry name" value="Peptidase_C19_UCH"/>
</dbReference>
<comment type="caution">
    <text evidence="7">The sequence shown here is derived from an EMBL/GenBank/DDBJ whole genome shotgun (WGS) entry which is preliminary data.</text>
</comment>
<dbReference type="InterPro" id="IPR038765">
    <property type="entry name" value="Papain-like_cys_pep_sf"/>
</dbReference>
<dbReference type="AlphaFoldDB" id="A0ABD2PZH1"/>
<proteinExistence type="inferred from homology"/>
<accession>A0ABD2PZH1</accession>
<dbReference type="PANTHER" id="PTHR21646">
    <property type="entry name" value="UBIQUITIN CARBOXYL-TERMINAL HYDROLASE"/>
    <property type="match status" value="1"/>
</dbReference>
<evidence type="ECO:0000256" key="4">
    <source>
        <dbReference type="SAM" id="MobiDB-lite"/>
    </source>
</evidence>
<dbReference type="PROSITE" id="PS50206">
    <property type="entry name" value="RHODANESE_3"/>
    <property type="match status" value="1"/>
</dbReference>
<dbReference type="Pfam" id="PF08969">
    <property type="entry name" value="USP8_dimer"/>
    <property type="match status" value="1"/>
</dbReference>
<dbReference type="SUPFAM" id="SSF54001">
    <property type="entry name" value="Cysteine proteinases"/>
    <property type="match status" value="1"/>
</dbReference>
<protein>
    <recommendedName>
        <fullName evidence="3">ubiquitinyl hydrolase 1</fullName>
        <ecNumber evidence="3">3.4.19.12</ecNumber>
    </recommendedName>
</protein>
<evidence type="ECO:0000259" key="5">
    <source>
        <dbReference type="PROSITE" id="PS50206"/>
    </source>
</evidence>
<sequence length="496" mass="56521">MIRSFADLNKKISKVEDVKNPSNLLKGFYLLVDKANDYFKNQNMEAAYILYMRAIEMYDMLKSSPSGTNLIDKDFKSKLIKVADNLENVKKYLSDYFAMLALEDLPPIPDDDDMSQECSNFPQNKAESNWLLPSALKSLLSSQANILLIDIRDSLEFASCHLVIDNLLNIPSSEFLQNGSATVETIRKGFINRTHLKIWNDRDHFDELIVLDWDTGIDLCSYKRNCDFLSHEEVASINSERKKPYQIFTDAILKFDAERKINKAPLFLCGGLKFFVESYPTFVTNPRYLKDQTLENIARPKRVPAVDTRKTKEESEQDELLRRELQRITSTFNTPPLNVAGEGEKRSNILEVTEEPRNMKPTESPYSDPIKPIPTFNDSSRTSRSDVLNKSRVRRTPSQPDMFRHVAPPTAGKPQVPNRDSKPSTESENNLTTSTSSSSNSRRKSGIHQFSTVELKHLSPFYGPRYAGLTGLRNLGNTCYMNSILQCLAHTNFLVT</sequence>
<evidence type="ECO:0000313" key="8">
    <source>
        <dbReference type="Proteomes" id="UP001626550"/>
    </source>
</evidence>
<gene>
    <name evidence="7" type="primary">USP8_1</name>
    <name evidence="7" type="ORF">Ciccas_008734</name>
</gene>
<evidence type="ECO:0000256" key="3">
    <source>
        <dbReference type="ARBA" id="ARBA00012759"/>
    </source>
</evidence>
<dbReference type="InterPro" id="IPR050185">
    <property type="entry name" value="Ub_carboxyl-term_hydrolase"/>
</dbReference>
<evidence type="ECO:0000256" key="2">
    <source>
        <dbReference type="ARBA" id="ARBA00009085"/>
    </source>
</evidence>
<dbReference type="GO" id="GO:0016579">
    <property type="term" value="P:protein deubiquitination"/>
    <property type="evidence" value="ECO:0007669"/>
    <property type="project" value="UniProtKB-ARBA"/>
</dbReference>